<dbReference type="GeneID" id="28974616"/>
<reference evidence="9 10" key="1">
    <citation type="journal article" date="2015" name="Front. Microbiol.">
        <title>Genome sequence of the plant growth promoting endophytic yeast Rhodotorula graminis WP1.</title>
        <authorList>
            <person name="Firrincieli A."/>
            <person name="Otillar R."/>
            <person name="Salamov A."/>
            <person name="Schmutz J."/>
            <person name="Khan Z."/>
            <person name="Redman R.S."/>
            <person name="Fleck N.D."/>
            <person name="Lindquist E."/>
            <person name="Grigoriev I.V."/>
            <person name="Doty S.L."/>
        </authorList>
    </citation>
    <scope>NUCLEOTIDE SEQUENCE [LARGE SCALE GENOMIC DNA]</scope>
    <source>
        <strain evidence="9 10">WP1</strain>
    </source>
</reference>
<evidence type="ECO:0000256" key="6">
    <source>
        <dbReference type="ARBA" id="ARBA00023158"/>
    </source>
</evidence>
<dbReference type="OMA" id="WINHGPA"/>
<protein>
    <recommendedName>
        <fullName evidence="8">SAP domain-containing protein</fullName>
    </recommendedName>
</protein>
<evidence type="ECO:0000256" key="7">
    <source>
        <dbReference type="SAM" id="MobiDB-lite"/>
    </source>
</evidence>
<feature type="region of interest" description="Disordered" evidence="7">
    <location>
        <begin position="236"/>
        <end position="285"/>
    </location>
</feature>
<keyword evidence="6" id="KW-0943">RNA-mediated gene silencing</keyword>
<evidence type="ECO:0000256" key="2">
    <source>
        <dbReference type="ARBA" id="ARBA00022490"/>
    </source>
</evidence>
<keyword evidence="2" id="KW-0963">Cytoplasm</keyword>
<dbReference type="InterPro" id="IPR003034">
    <property type="entry name" value="SAP_dom"/>
</dbReference>
<dbReference type="InterPro" id="IPR012337">
    <property type="entry name" value="RNaseH-like_sf"/>
</dbReference>
<dbReference type="Gene3D" id="3.30.420.10">
    <property type="entry name" value="Ribonuclease H-like superfamily/Ribonuclease H"/>
    <property type="match status" value="1"/>
</dbReference>
<dbReference type="GO" id="GO:0031047">
    <property type="term" value="P:regulatory ncRNA-mediated gene silencing"/>
    <property type="evidence" value="ECO:0007669"/>
    <property type="project" value="UniProtKB-KW"/>
</dbReference>
<dbReference type="GO" id="GO:0005737">
    <property type="term" value="C:cytoplasm"/>
    <property type="evidence" value="ECO:0007669"/>
    <property type="project" value="UniProtKB-SubCell"/>
</dbReference>
<dbReference type="GO" id="GO:0000175">
    <property type="term" value="F:3'-5'-RNA exonuclease activity"/>
    <property type="evidence" value="ECO:0007669"/>
    <property type="project" value="InterPro"/>
</dbReference>
<dbReference type="PANTHER" id="PTHR23044:SF61">
    <property type="entry name" value="3'-5' EXORIBONUCLEASE 1-RELATED"/>
    <property type="match status" value="1"/>
</dbReference>
<dbReference type="Proteomes" id="UP000053890">
    <property type="component" value="Unassembled WGS sequence"/>
</dbReference>
<dbReference type="InterPro" id="IPR036361">
    <property type="entry name" value="SAP_dom_sf"/>
</dbReference>
<dbReference type="CDD" id="cd06133">
    <property type="entry name" value="ERI-1_3'hExo_like"/>
    <property type="match status" value="1"/>
</dbReference>
<keyword evidence="4" id="KW-0378">Hydrolase</keyword>
<dbReference type="SMART" id="SM00513">
    <property type="entry name" value="SAP"/>
    <property type="match status" value="1"/>
</dbReference>
<dbReference type="InterPro" id="IPR036397">
    <property type="entry name" value="RNaseH_sf"/>
</dbReference>
<dbReference type="InterPro" id="IPR013520">
    <property type="entry name" value="Ribonucl_H"/>
</dbReference>
<dbReference type="Pfam" id="PF02037">
    <property type="entry name" value="SAP"/>
    <property type="match status" value="1"/>
</dbReference>
<dbReference type="EMBL" id="KQ474077">
    <property type="protein sequence ID" value="KPV75655.1"/>
    <property type="molecule type" value="Genomic_DNA"/>
</dbReference>
<dbReference type="AlphaFoldDB" id="A0A194S566"/>
<dbReference type="GO" id="GO:0003676">
    <property type="term" value="F:nucleic acid binding"/>
    <property type="evidence" value="ECO:0007669"/>
    <property type="project" value="InterPro"/>
</dbReference>
<keyword evidence="10" id="KW-1185">Reference proteome</keyword>
<evidence type="ECO:0000256" key="5">
    <source>
        <dbReference type="ARBA" id="ARBA00022839"/>
    </source>
</evidence>
<name>A0A194S566_RHOGW</name>
<dbReference type="Gene3D" id="1.10.720.30">
    <property type="entry name" value="SAP domain"/>
    <property type="match status" value="1"/>
</dbReference>
<evidence type="ECO:0000259" key="8">
    <source>
        <dbReference type="PROSITE" id="PS50800"/>
    </source>
</evidence>
<comment type="subcellular location">
    <subcellularLocation>
        <location evidence="1">Cytoplasm</location>
    </subcellularLocation>
</comment>
<organism evidence="9 10">
    <name type="scientific">Rhodotorula graminis (strain WP1)</name>
    <dbReference type="NCBI Taxonomy" id="578459"/>
    <lineage>
        <taxon>Eukaryota</taxon>
        <taxon>Fungi</taxon>
        <taxon>Dikarya</taxon>
        <taxon>Basidiomycota</taxon>
        <taxon>Pucciniomycotina</taxon>
        <taxon>Microbotryomycetes</taxon>
        <taxon>Sporidiobolales</taxon>
        <taxon>Sporidiobolaceae</taxon>
        <taxon>Rhodotorula</taxon>
    </lineage>
</organism>
<evidence type="ECO:0000256" key="4">
    <source>
        <dbReference type="ARBA" id="ARBA00022801"/>
    </source>
</evidence>
<feature type="compositionally biased region" description="Polar residues" evidence="7">
    <location>
        <begin position="37"/>
        <end position="49"/>
    </location>
</feature>
<gene>
    <name evidence="9" type="ORF">RHOBADRAFT_43078</name>
</gene>
<dbReference type="SMART" id="SM00479">
    <property type="entry name" value="EXOIII"/>
    <property type="match status" value="1"/>
</dbReference>
<dbReference type="InterPro" id="IPR047201">
    <property type="entry name" value="ERI-1_3'hExo-like"/>
</dbReference>
<sequence>MSPALTVSELRQALTALSLDSRGTKDTLRKRLARYTRSASTSRPASPQPSHALDKPDSQRYHSFLVFDVEATCELIPEPWGKLAFSYPNEIIEWPVVLLQWRRKSRTAPSTTDDANADDDDEWELVKTAEYHSFVKPVWAPKLSAFCTELTGITQADVDKAPTFPDLCKRFYNDFILPRRLFTPENRTVWVTDGPWDLRDFVAKTCYLSKTPRPPWLAGDIIDLRNLAAAFFSSLKKRSPSPPAVPASSGAGARDEGDAVEVPSTPAPLPAPLAPADAAVPPPSTSLASSAPCDPVYLPSHALTAPPNLSLPSVLAALTLAPFEGRLHSGLCDARNAARILVDLAARGVVLDANRRVPEGGKGARERSWGWMRTGAAAATAAGAGGRAEVKWEEWSKKEGERFEREVREGKRQPWLRR</sequence>
<feature type="region of interest" description="Disordered" evidence="7">
    <location>
        <begin position="399"/>
        <end position="418"/>
    </location>
</feature>
<feature type="domain" description="SAP" evidence="8">
    <location>
        <begin position="2"/>
        <end position="36"/>
    </location>
</feature>
<dbReference type="STRING" id="578459.A0A194S566"/>
<proteinExistence type="predicted"/>
<dbReference type="PANTHER" id="PTHR23044">
    <property type="entry name" value="3'-5' EXONUCLEASE ERI1-RELATED"/>
    <property type="match status" value="1"/>
</dbReference>
<dbReference type="Pfam" id="PF00929">
    <property type="entry name" value="RNase_T"/>
    <property type="match status" value="1"/>
</dbReference>
<evidence type="ECO:0000313" key="9">
    <source>
        <dbReference type="EMBL" id="KPV75655.1"/>
    </source>
</evidence>
<dbReference type="PROSITE" id="PS50800">
    <property type="entry name" value="SAP"/>
    <property type="match status" value="1"/>
</dbReference>
<dbReference type="InterPro" id="IPR051274">
    <property type="entry name" value="3-5_Exoribonuclease"/>
</dbReference>
<dbReference type="OrthoDB" id="448399at2759"/>
<accession>A0A194S566</accession>
<evidence type="ECO:0000313" key="10">
    <source>
        <dbReference type="Proteomes" id="UP000053890"/>
    </source>
</evidence>
<feature type="compositionally biased region" description="Low complexity" evidence="7">
    <location>
        <begin position="274"/>
        <end position="285"/>
    </location>
</feature>
<feature type="compositionally biased region" description="Basic and acidic residues" evidence="7">
    <location>
        <begin position="399"/>
        <end position="412"/>
    </location>
</feature>
<keyword evidence="5" id="KW-0269">Exonuclease</keyword>
<feature type="region of interest" description="Disordered" evidence="7">
    <location>
        <begin position="34"/>
        <end position="56"/>
    </location>
</feature>
<evidence type="ECO:0000256" key="1">
    <source>
        <dbReference type="ARBA" id="ARBA00004496"/>
    </source>
</evidence>
<evidence type="ECO:0000256" key="3">
    <source>
        <dbReference type="ARBA" id="ARBA00022722"/>
    </source>
</evidence>
<dbReference type="RefSeq" id="XP_018271704.1">
    <property type="nucleotide sequence ID" value="XM_018414168.1"/>
</dbReference>
<keyword evidence="3" id="KW-0540">Nuclease</keyword>
<dbReference type="SUPFAM" id="SSF53098">
    <property type="entry name" value="Ribonuclease H-like"/>
    <property type="match status" value="1"/>
</dbReference>